<dbReference type="EMBL" id="JAAQVJ010000121">
    <property type="protein sequence ID" value="KAF3894175.1"/>
    <property type="molecule type" value="Genomic_DNA"/>
</dbReference>
<proteinExistence type="predicted"/>
<evidence type="ECO:0000313" key="1">
    <source>
        <dbReference type="EMBL" id="KAF3894175.1"/>
    </source>
</evidence>
<organism evidence="1 2">
    <name type="scientific">Trichophyton interdigitale</name>
    <dbReference type="NCBI Taxonomy" id="101480"/>
    <lineage>
        <taxon>Eukaryota</taxon>
        <taxon>Fungi</taxon>
        <taxon>Dikarya</taxon>
        <taxon>Ascomycota</taxon>
        <taxon>Pezizomycotina</taxon>
        <taxon>Eurotiomycetes</taxon>
        <taxon>Eurotiomycetidae</taxon>
        <taxon>Onygenales</taxon>
        <taxon>Arthrodermataceae</taxon>
        <taxon>Trichophyton</taxon>
    </lineage>
</organism>
<accession>A0A9P4YGS6</accession>
<sequence>MESSTLQERPWGGGEITLRLSVRVYGLAHAEAAIAGRALLRRRGAARRFLHCWGLALAGNFLPAPSHNL</sequence>
<protein>
    <submittedName>
        <fullName evidence="1">Uncharacterized protein</fullName>
    </submittedName>
</protein>
<dbReference type="Proteomes" id="UP000749309">
    <property type="component" value="Unassembled WGS sequence"/>
</dbReference>
<comment type="caution">
    <text evidence="1">The sequence shown here is derived from an EMBL/GenBank/DDBJ whole genome shotgun (WGS) entry which is preliminary data.</text>
</comment>
<reference evidence="1" key="1">
    <citation type="submission" date="2020-03" db="EMBL/GenBank/DDBJ databases">
        <title>Whole Genome Sequence of Trichophyton interdigitale from India.</title>
        <authorList>
            <person name="Kumar P."/>
        </authorList>
    </citation>
    <scope>NUCLEOTIDE SEQUENCE</scope>
    <source>
        <strain evidence="1">UCMS-IGIB-CI14</strain>
    </source>
</reference>
<evidence type="ECO:0000313" key="2">
    <source>
        <dbReference type="Proteomes" id="UP000749309"/>
    </source>
</evidence>
<gene>
    <name evidence="1" type="ORF">GY632_3891</name>
</gene>
<dbReference type="AlphaFoldDB" id="A0A9P4YGS6"/>
<name>A0A9P4YGS6_9EURO</name>